<evidence type="ECO:0000313" key="3">
    <source>
        <dbReference type="Proteomes" id="UP001444661"/>
    </source>
</evidence>
<feature type="compositionally biased region" description="Acidic residues" evidence="1">
    <location>
        <begin position="307"/>
        <end position="317"/>
    </location>
</feature>
<gene>
    <name evidence="2" type="ORF">PG993_004532</name>
</gene>
<feature type="compositionally biased region" description="Acidic residues" evidence="1">
    <location>
        <begin position="169"/>
        <end position="187"/>
    </location>
</feature>
<accession>A0ABR1TFR8</accession>
<comment type="caution">
    <text evidence="2">The sequence shown here is derived from an EMBL/GenBank/DDBJ whole genome shotgun (WGS) entry which is preliminary data.</text>
</comment>
<sequence length="359" mass="38654">MQTRDSDIANHTGWKMRQGKANAVDYIYQLRGMTWVRIRKAQGPIARQKIRDWSAVDDINAVVTLPKEPDYAFASELDNLAPIAGLSNFVPTDDDKHIVRRWYADDDPIREILGMDDDGDTISVVSSDARSTPSPSDFSDDEGPDDDDEPNTPSLDGEGDNDSGVNVDINDDLNDSGIDVDMDDDNDNRDNTQSDASSTLGDDGNDREDPEDDTALDGINDGLDQIDMGDESESVDEDAADDNTDNISTTTISSGDSNNSSRPNNTGHTGITSDYLLAVSAANLSQGSRRRSNTVSSSTANAGNDAGDLDIIDDDKDDGNTSDSDNDNNDGEEEKNNDGDEDNNTKDDAGSDSSSIFVT</sequence>
<feature type="region of interest" description="Disordered" evidence="1">
    <location>
        <begin position="113"/>
        <end position="271"/>
    </location>
</feature>
<keyword evidence="3" id="KW-1185">Reference proteome</keyword>
<feature type="compositionally biased region" description="Polar residues" evidence="1">
    <location>
        <begin position="123"/>
        <end position="132"/>
    </location>
</feature>
<feature type="compositionally biased region" description="Acidic residues" evidence="1">
    <location>
        <begin position="138"/>
        <end position="150"/>
    </location>
</feature>
<feature type="region of interest" description="Disordered" evidence="1">
    <location>
        <begin position="284"/>
        <end position="359"/>
    </location>
</feature>
<feature type="compositionally biased region" description="Acidic residues" evidence="1">
    <location>
        <begin position="227"/>
        <end position="244"/>
    </location>
</feature>
<proteinExistence type="predicted"/>
<feature type="compositionally biased region" description="Low complexity" evidence="1">
    <location>
        <begin position="245"/>
        <end position="261"/>
    </location>
</feature>
<protein>
    <submittedName>
        <fullName evidence="2">Uncharacterized protein</fullName>
    </submittedName>
</protein>
<feature type="compositionally biased region" description="Acidic residues" evidence="1">
    <location>
        <begin position="203"/>
        <end position="215"/>
    </location>
</feature>
<evidence type="ECO:0000313" key="2">
    <source>
        <dbReference type="EMBL" id="KAK8044508.1"/>
    </source>
</evidence>
<name>A0ABR1TFR8_9PEZI</name>
<dbReference type="Proteomes" id="UP001444661">
    <property type="component" value="Unassembled WGS sequence"/>
</dbReference>
<evidence type="ECO:0000256" key="1">
    <source>
        <dbReference type="SAM" id="MobiDB-lite"/>
    </source>
</evidence>
<reference evidence="2 3" key="1">
    <citation type="submission" date="2023-01" db="EMBL/GenBank/DDBJ databases">
        <title>Analysis of 21 Apiospora genomes using comparative genomics revels a genus with tremendous synthesis potential of carbohydrate active enzymes and secondary metabolites.</title>
        <authorList>
            <person name="Sorensen T."/>
        </authorList>
    </citation>
    <scope>NUCLEOTIDE SEQUENCE [LARGE SCALE GENOMIC DNA]</scope>
    <source>
        <strain evidence="2 3">CBS 33761</strain>
    </source>
</reference>
<organism evidence="2 3">
    <name type="scientific">Apiospora rasikravindrae</name>
    <dbReference type="NCBI Taxonomy" id="990691"/>
    <lineage>
        <taxon>Eukaryota</taxon>
        <taxon>Fungi</taxon>
        <taxon>Dikarya</taxon>
        <taxon>Ascomycota</taxon>
        <taxon>Pezizomycotina</taxon>
        <taxon>Sordariomycetes</taxon>
        <taxon>Xylariomycetidae</taxon>
        <taxon>Amphisphaeriales</taxon>
        <taxon>Apiosporaceae</taxon>
        <taxon>Apiospora</taxon>
    </lineage>
</organism>
<feature type="compositionally biased region" description="Polar residues" evidence="1">
    <location>
        <begin position="262"/>
        <end position="271"/>
    </location>
</feature>
<feature type="compositionally biased region" description="Low complexity" evidence="1">
    <location>
        <begin position="293"/>
        <end position="306"/>
    </location>
</feature>
<dbReference type="EMBL" id="JAQQWK010000003">
    <property type="protein sequence ID" value="KAK8044508.1"/>
    <property type="molecule type" value="Genomic_DNA"/>
</dbReference>
<feature type="compositionally biased region" description="Basic and acidic residues" evidence="1">
    <location>
        <begin position="334"/>
        <end position="349"/>
    </location>
</feature>
<feature type="compositionally biased region" description="Acidic residues" evidence="1">
    <location>
        <begin position="324"/>
        <end position="333"/>
    </location>
</feature>